<evidence type="ECO:0000256" key="1">
    <source>
        <dbReference type="SAM" id="MobiDB-lite"/>
    </source>
</evidence>
<feature type="transmembrane region" description="Helical" evidence="2">
    <location>
        <begin position="6"/>
        <end position="23"/>
    </location>
</feature>
<keyword evidence="2" id="KW-0812">Transmembrane</keyword>
<dbReference type="KEGG" id="mtim:DIR46_08035"/>
<feature type="compositionally biased region" description="Low complexity" evidence="1">
    <location>
        <begin position="429"/>
        <end position="453"/>
    </location>
</feature>
<dbReference type="OrthoDB" id="5366203at2"/>
<dbReference type="EMBL" id="CP029343">
    <property type="protein sequence ID" value="AWL04392.1"/>
    <property type="molecule type" value="Genomic_DNA"/>
</dbReference>
<feature type="region of interest" description="Disordered" evidence="1">
    <location>
        <begin position="402"/>
        <end position="453"/>
    </location>
</feature>
<organism evidence="3 4">
    <name type="scientific">Massilia oculi</name>
    <dbReference type="NCBI Taxonomy" id="945844"/>
    <lineage>
        <taxon>Bacteria</taxon>
        <taxon>Pseudomonadati</taxon>
        <taxon>Pseudomonadota</taxon>
        <taxon>Betaproteobacteria</taxon>
        <taxon>Burkholderiales</taxon>
        <taxon>Oxalobacteraceae</taxon>
        <taxon>Telluria group</taxon>
        <taxon>Massilia</taxon>
    </lineage>
</organism>
<dbReference type="Proteomes" id="UP000245820">
    <property type="component" value="Chromosome"/>
</dbReference>
<feature type="compositionally biased region" description="Basic and acidic residues" evidence="1">
    <location>
        <begin position="416"/>
        <end position="428"/>
    </location>
</feature>
<gene>
    <name evidence="3" type="ORF">DIR46_08035</name>
</gene>
<feature type="transmembrane region" description="Helical" evidence="2">
    <location>
        <begin position="135"/>
        <end position="160"/>
    </location>
</feature>
<keyword evidence="4" id="KW-1185">Reference proteome</keyword>
<dbReference type="AlphaFoldDB" id="A0A2S2DGD5"/>
<keyword evidence="2" id="KW-0472">Membrane</keyword>
<feature type="transmembrane region" description="Helical" evidence="2">
    <location>
        <begin position="214"/>
        <end position="234"/>
    </location>
</feature>
<protein>
    <submittedName>
        <fullName evidence="3">Uncharacterized protein</fullName>
    </submittedName>
</protein>
<evidence type="ECO:0000256" key="2">
    <source>
        <dbReference type="SAM" id="Phobius"/>
    </source>
</evidence>
<name>A0A2S2DGD5_9BURK</name>
<proteinExistence type="predicted"/>
<evidence type="ECO:0000313" key="3">
    <source>
        <dbReference type="EMBL" id="AWL04392.1"/>
    </source>
</evidence>
<feature type="transmembrane region" description="Helical" evidence="2">
    <location>
        <begin position="300"/>
        <end position="323"/>
    </location>
</feature>
<reference evidence="3 4" key="1">
    <citation type="submission" date="2018-05" db="EMBL/GenBank/DDBJ databases">
        <title>Complete genome sequence of Massilia oculi sp. nov. CCUG 43427T (=DSM 26321T), the type strain of M. oculi, and comparison with genome sequences of other Massilia strains.</title>
        <authorList>
            <person name="Zhu B."/>
        </authorList>
    </citation>
    <scope>NUCLEOTIDE SEQUENCE [LARGE SCALE GENOMIC DNA]</scope>
    <source>
        <strain evidence="3 4">CCUG 43427</strain>
    </source>
</reference>
<evidence type="ECO:0000313" key="4">
    <source>
        <dbReference type="Proteomes" id="UP000245820"/>
    </source>
</evidence>
<keyword evidence="2" id="KW-1133">Transmembrane helix</keyword>
<feature type="transmembrane region" description="Helical" evidence="2">
    <location>
        <begin position="99"/>
        <end position="123"/>
    </location>
</feature>
<accession>A0A2S2DGD5</accession>
<sequence length="533" mass="59256">MLLWTLLYTAAAAIVLSLMWDRLKWWWLNTWYAFPVIGKLARLSKDLHQSNDGSGWFKSERTLCQDYKAFIQVQSEYDFEQRMTYLQKAGDNGRSTTPLAIWVLVIGFVFVEAQGFSYVLAGYTVPGASETTQQYASIGIAFIISALCVFATHFAGHELYRSLKIRRARKDWIEEGKTHALHSGSMALSKPQHGDDGQPEYTQVCNRVGKHASFVVSWVTLAFVVAIAVGATYVRVQSANKLMDDSVRMQKSELIDQRSATGGGLDMGQPMLIPEADMQSDLAADGKAVDEAAQYDLHGYWVTFAILAVLFVALQALGVLFGYRWGFAGENSKEAFKSLGKGKFQTYGDVRTAAQQFIDKAQNQLENLQQRMIQRHAEEGSGKAINPNRNFLDFLDGADHQQSEYRNRQRRAMQAEQERVRDDAERAQRASTARADAAVPAAPASPVASPAPLASSALAQSPSADQLLRARTAEVEAAIRELDRLVGDAEQRATYLTSLPDALIEEVTAALRERKESQQAARKQRLSQIEDLL</sequence>